<dbReference type="Gramene" id="KFK43742">
    <property type="protein sequence ID" value="KFK43742"/>
    <property type="gene ID" value="AALP_AA1G166900"/>
</dbReference>
<keyword evidence="1" id="KW-0472">Membrane</keyword>
<feature type="transmembrane region" description="Helical" evidence="1">
    <location>
        <begin position="78"/>
        <end position="103"/>
    </location>
</feature>
<dbReference type="OrthoDB" id="8062037at2759"/>
<keyword evidence="3" id="KW-1185">Reference proteome</keyword>
<name>A0A087HNP0_ARAAL</name>
<protein>
    <recommendedName>
        <fullName evidence="4">RING-type domain-containing protein</fullName>
    </recommendedName>
</protein>
<reference evidence="3" key="1">
    <citation type="journal article" date="2015" name="Nat. Plants">
        <title>Genome expansion of Arabis alpina linked with retrotransposition and reduced symmetric DNA methylation.</title>
        <authorList>
            <person name="Willing E.M."/>
            <person name="Rawat V."/>
            <person name="Mandakova T."/>
            <person name="Maumus F."/>
            <person name="James G.V."/>
            <person name="Nordstroem K.J."/>
            <person name="Becker C."/>
            <person name="Warthmann N."/>
            <person name="Chica C."/>
            <person name="Szarzynska B."/>
            <person name="Zytnicki M."/>
            <person name="Albani M.C."/>
            <person name="Kiefer C."/>
            <person name="Bergonzi S."/>
            <person name="Castaings L."/>
            <person name="Mateos J.L."/>
            <person name="Berns M.C."/>
            <person name="Bujdoso N."/>
            <person name="Piofczyk T."/>
            <person name="de Lorenzo L."/>
            <person name="Barrero-Sicilia C."/>
            <person name="Mateos I."/>
            <person name="Piednoel M."/>
            <person name="Hagmann J."/>
            <person name="Chen-Min-Tao R."/>
            <person name="Iglesias-Fernandez R."/>
            <person name="Schuster S.C."/>
            <person name="Alonso-Blanco C."/>
            <person name="Roudier F."/>
            <person name="Carbonero P."/>
            <person name="Paz-Ares J."/>
            <person name="Davis S.J."/>
            <person name="Pecinka A."/>
            <person name="Quesneville H."/>
            <person name="Colot V."/>
            <person name="Lysak M.A."/>
            <person name="Weigel D."/>
            <person name="Coupland G."/>
            <person name="Schneeberger K."/>
        </authorList>
    </citation>
    <scope>NUCLEOTIDE SEQUENCE [LARGE SCALE GENOMIC DNA]</scope>
    <source>
        <strain evidence="3">cv. Pajares</strain>
    </source>
</reference>
<evidence type="ECO:0000256" key="1">
    <source>
        <dbReference type="SAM" id="Phobius"/>
    </source>
</evidence>
<gene>
    <name evidence="2" type="ordered locus">AALP_Aa1g166900</name>
</gene>
<keyword evidence="1" id="KW-1133">Transmembrane helix</keyword>
<evidence type="ECO:0000313" key="3">
    <source>
        <dbReference type="Proteomes" id="UP000029120"/>
    </source>
</evidence>
<sequence>MASQSLNSASQAPTFATLATVEVSLSILNLRIRCFRLSGGLSGFTGSLVILRLLLSLRLSFTGSVLHSLPLMLYSLSFALRLLFLSVLLFVAAYCIIAILYALADQEGAPDEEIERLSKFKFLTVKNSEKVNGEIKDTQGGIMTEVGVDSQNERVISSDDAECSICLCAGKNKEEVLEILF</sequence>
<evidence type="ECO:0008006" key="4">
    <source>
        <dbReference type="Google" id="ProtNLM"/>
    </source>
</evidence>
<dbReference type="AlphaFoldDB" id="A0A087HNP0"/>
<dbReference type="Proteomes" id="UP000029120">
    <property type="component" value="Chromosome 1"/>
</dbReference>
<organism evidence="2 3">
    <name type="scientific">Arabis alpina</name>
    <name type="common">Alpine rock-cress</name>
    <dbReference type="NCBI Taxonomy" id="50452"/>
    <lineage>
        <taxon>Eukaryota</taxon>
        <taxon>Viridiplantae</taxon>
        <taxon>Streptophyta</taxon>
        <taxon>Embryophyta</taxon>
        <taxon>Tracheophyta</taxon>
        <taxon>Spermatophyta</taxon>
        <taxon>Magnoliopsida</taxon>
        <taxon>eudicotyledons</taxon>
        <taxon>Gunneridae</taxon>
        <taxon>Pentapetalae</taxon>
        <taxon>rosids</taxon>
        <taxon>malvids</taxon>
        <taxon>Brassicales</taxon>
        <taxon>Brassicaceae</taxon>
        <taxon>Arabideae</taxon>
        <taxon>Arabis</taxon>
    </lineage>
</organism>
<proteinExistence type="predicted"/>
<feature type="transmembrane region" description="Helical" evidence="1">
    <location>
        <begin position="37"/>
        <end position="58"/>
    </location>
</feature>
<accession>A0A087HNP0</accession>
<evidence type="ECO:0000313" key="2">
    <source>
        <dbReference type="EMBL" id="KFK43742.1"/>
    </source>
</evidence>
<dbReference type="EMBL" id="CM002869">
    <property type="protein sequence ID" value="KFK43742.1"/>
    <property type="molecule type" value="Genomic_DNA"/>
</dbReference>
<dbReference type="eggNOG" id="KOG0800">
    <property type="taxonomic scope" value="Eukaryota"/>
</dbReference>
<keyword evidence="1" id="KW-0812">Transmembrane</keyword>